<dbReference type="EMBL" id="PDEV01000002">
    <property type="protein sequence ID" value="PEN16281.1"/>
    <property type="molecule type" value="Genomic_DNA"/>
</dbReference>
<accession>A0A2A8D5U7</accession>
<dbReference type="Pfam" id="PF04101">
    <property type="entry name" value="Glyco_tran_28_C"/>
    <property type="match status" value="1"/>
</dbReference>
<name>A0A2A8D5U7_9MICC</name>
<dbReference type="RefSeq" id="WP_048778599.1">
    <property type="nucleotide sequence ID" value="NZ_CAURLQ010000006.1"/>
</dbReference>
<reference evidence="2" key="1">
    <citation type="submission" date="2017-10" db="EMBL/GenBank/DDBJ databases">
        <title>Kefir isolates.</title>
        <authorList>
            <person name="Kim Y."/>
            <person name="Blasche S."/>
        </authorList>
    </citation>
    <scope>NUCLEOTIDE SEQUENCE [LARGE SCALE GENOMIC DNA]</scope>
    <source>
        <strain evidence="2">OG2-2</strain>
    </source>
</reference>
<organism evidence="2 3">
    <name type="scientific">Rothia dentocariosa</name>
    <dbReference type="NCBI Taxonomy" id="2047"/>
    <lineage>
        <taxon>Bacteria</taxon>
        <taxon>Bacillati</taxon>
        <taxon>Actinomycetota</taxon>
        <taxon>Actinomycetes</taxon>
        <taxon>Micrococcales</taxon>
        <taxon>Micrococcaceae</taxon>
        <taxon>Rothia</taxon>
    </lineage>
</organism>
<feature type="domain" description="Glycosyl transferase family 28 C-terminal" evidence="1">
    <location>
        <begin position="91"/>
        <end position="165"/>
    </location>
</feature>
<dbReference type="GO" id="GO:0016758">
    <property type="term" value="F:hexosyltransferase activity"/>
    <property type="evidence" value="ECO:0007669"/>
    <property type="project" value="InterPro"/>
</dbReference>
<gene>
    <name evidence="2" type="ORF">CRM92_06265</name>
</gene>
<keyword evidence="3" id="KW-1185">Reference proteome</keyword>
<protein>
    <submittedName>
        <fullName evidence="2">Glycosyl transferase</fullName>
    </submittedName>
</protein>
<dbReference type="Proteomes" id="UP000219947">
    <property type="component" value="Unassembled WGS sequence"/>
</dbReference>
<evidence type="ECO:0000313" key="3">
    <source>
        <dbReference type="Proteomes" id="UP000219947"/>
    </source>
</evidence>
<dbReference type="AlphaFoldDB" id="A0A2A8D5U7"/>
<keyword evidence="2" id="KW-0808">Transferase</keyword>
<sequence length="236" mass="25665">MSIQNVPHTAGHSIILDPASFTLAQAPSRLPADTYDLVVSLGTDYHTFDRLLRWVKAYLAENPQIRCLIQHGHTSPIEGADNVKLLPAGTLKRLYAKAQVVLVQGGPGSIQDARATGAIPLVVPRRVEFDEVVDNHQVPFVTMMEKQGGAVIVESRADLFDKLTLAFENPSLFHAAKPYVANPSIAAEQLAQGLDNLLSGRTRRAEGYIARFKQAARAHAAGKQEMARINAITPSE</sequence>
<accession>A0A5F0MB91</accession>
<evidence type="ECO:0000259" key="1">
    <source>
        <dbReference type="Pfam" id="PF04101"/>
    </source>
</evidence>
<dbReference type="Gene3D" id="3.40.50.2000">
    <property type="entry name" value="Glycogen Phosphorylase B"/>
    <property type="match status" value="1"/>
</dbReference>
<proteinExistence type="predicted"/>
<evidence type="ECO:0000313" key="2">
    <source>
        <dbReference type="EMBL" id="PEN16281.1"/>
    </source>
</evidence>
<dbReference type="InterPro" id="IPR007235">
    <property type="entry name" value="Glyco_trans_28_C"/>
</dbReference>
<comment type="caution">
    <text evidence="2">The sequence shown here is derived from an EMBL/GenBank/DDBJ whole genome shotgun (WGS) entry which is preliminary data.</text>
</comment>
<dbReference type="SUPFAM" id="SSF53756">
    <property type="entry name" value="UDP-Glycosyltransferase/glycogen phosphorylase"/>
    <property type="match status" value="1"/>
</dbReference>